<keyword evidence="11 12" id="KW-0472">Membrane</keyword>
<evidence type="ECO:0000256" key="12">
    <source>
        <dbReference type="HAMAP-Rule" id="MF_01382"/>
    </source>
</evidence>
<dbReference type="Gene3D" id="3.40.50.300">
    <property type="entry name" value="P-loop containing nucleotide triphosphate hydrolases"/>
    <property type="match status" value="3"/>
</dbReference>
<evidence type="ECO:0000256" key="11">
    <source>
        <dbReference type="ARBA" id="ARBA00023136"/>
    </source>
</evidence>
<feature type="binding site" evidence="12">
    <location>
        <position position="504"/>
    </location>
    <ligand>
        <name>ATP</name>
        <dbReference type="ChEBI" id="CHEBI:30616"/>
    </ligand>
</feature>
<feature type="binding site" evidence="12">
    <location>
        <position position="85"/>
    </location>
    <ligand>
        <name>ATP</name>
        <dbReference type="ChEBI" id="CHEBI:30616"/>
    </ligand>
</feature>
<dbReference type="SUPFAM" id="SSF52540">
    <property type="entry name" value="P-loop containing nucleoside triphosphate hydrolases"/>
    <property type="match status" value="2"/>
</dbReference>
<comment type="caution">
    <text evidence="17">The sequence shown here is derived from an EMBL/GenBank/DDBJ whole genome shotgun (WGS) entry which is preliminary data.</text>
</comment>
<protein>
    <recommendedName>
        <fullName evidence="12 13">Protein translocase subunit SecA</fullName>
        <ecNumber evidence="12">7.4.2.8</ecNumber>
    </recommendedName>
</protein>
<evidence type="ECO:0000256" key="10">
    <source>
        <dbReference type="ARBA" id="ARBA00023010"/>
    </source>
</evidence>
<dbReference type="PATRIC" id="fig|1293597.4.peg.100"/>
<keyword evidence="10 12" id="KW-0811">Translocation</keyword>
<feature type="domain" description="SecA family profile" evidence="16">
    <location>
        <begin position="1"/>
        <end position="582"/>
    </location>
</feature>
<dbReference type="GO" id="GO:0005524">
    <property type="term" value="F:ATP binding"/>
    <property type="evidence" value="ECO:0007669"/>
    <property type="project" value="UniProtKB-UniRule"/>
</dbReference>
<dbReference type="Pfam" id="PF21090">
    <property type="entry name" value="P-loop_SecA"/>
    <property type="match status" value="2"/>
</dbReference>
<dbReference type="NCBIfam" id="TIGR00963">
    <property type="entry name" value="secA"/>
    <property type="match status" value="1"/>
</dbReference>
<evidence type="ECO:0000256" key="3">
    <source>
        <dbReference type="ARBA" id="ARBA00022448"/>
    </source>
</evidence>
<evidence type="ECO:0000256" key="4">
    <source>
        <dbReference type="ARBA" id="ARBA00022475"/>
    </source>
</evidence>
<dbReference type="InterPro" id="IPR036670">
    <property type="entry name" value="SecA_X-link_sf"/>
</dbReference>
<feature type="binding site" evidence="12">
    <location>
        <begin position="103"/>
        <end position="107"/>
    </location>
    <ligand>
        <name>ATP</name>
        <dbReference type="ChEBI" id="CHEBI:30616"/>
    </ligand>
</feature>
<dbReference type="STRING" id="1293597.FC20_GL000100"/>
<keyword evidence="5 12" id="KW-0963">Cytoplasm</keyword>
<comment type="catalytic activity">
    <reaction evidence="12">
        <text>ATP + H2O + cellular proteinSide 1 = ADP + phosphate + cellular proteinSide 2.</text>
        <dbReference type="EC" id="7.4.2.8"/>
    </reaction>
</comment>
<keyword evidence="18" id="KW-1185">Reference proteome</keyword>
<dbReference type="RefSeq" id="WP_008461674.1">
    <property type="nucleotide sequence ID" value="NZ_AZDU01000001.1"/>
</dbReference>
<evidence type="ECO:0000259" key="14">
    <source>
        <dbReference type="PROSITE" id="PS51192"/>
    </source>
</evidence>
<keyword evidence="9 12" id="KW-1278">Translocase</keyword>
<comment type="similarity">
    <text evidence="2 12 13">Belongs to the SecA family.</text>
</comment>
<dbReference type="GO" id="GO:0031522">
    <property type="term" value="C:cell envelope Sec protein transport complex"/>
    <property type="evidence" value="ECO:0007669"/>
    <property type="project" value="TreeGrafter"/>
</dbReference>
<evidence type="ECO:0000256" key="13">
    <source>
        <dbReference type="RuleBase" id="RU003874"/>
    </source>
</evidence>
<dbReference type="PROSITE" id="PS51194">
    <property type="entry name" value="HELICASE_CTER"/>
    <property type="match status" value="1"/>
</dbReference>
<dbReference type="GO" id="GO:0065002">
    <property type="term" value="P:intracellular protein transmembrane transport"/>
    <property type="evidence" value="ECO:0007669"/>
    <property type="project" value="UniProtKB-UniRule"/>
</dbReference>
<evidence type="ECO:0000256" key="6">
    <source>
        <dbReference type="ARBA" id="ARBA00022741"/>
    </source>
</evidence>
<reference evidence="17 18" key="1">
    <citation type="journal article" date="2015" name="Genome Announc.">
        <title>Expanding the biotechnology potential of lactobacilli through comparative genomics of 213 strains and associated genera.</title>
        <authorList>
            <person name="Sun Z."/>
            <person name="Harris H.M."/>
            <person name="McCann A."/>
            <person name="Guo C."/>
            <person name="Argimon S."/>
            <person name="Zhang W."/>
            <person name="Yang X."/>
            <person name="Jeffery I.B."/>
            <person name="Cooney J.C."/>
            <person name="Kagawa T.F."/>
            <person name="Liu W."/>
            <person name="Song Y."/>
            <person name="Salvetti E."/>
            <person name="Wrobel A."/>
            <person name="Rasinkangas P."/>
            <person name="Parkhill J."/>
            <person name="Rea M.C."/>
            <person name="O'Sullivan O."/>
            <person name="Ritari J."/>
            <person name="Douillard F.P."/>
            <person name="Paul Ross R."/>
            <person name="Yang R."/>
            <person name="Briner A.E."/>
            <person name="Felis G.E."/>
            <person name="de Vos W.M."/>
            <person name="Barrangou R."/>
            <person name="Klaenhammer T.R."/>
            <person name="Caufield P.W."/>
            <person name="Cui Y."/>
            <person name="Zhang H."/>
            <person name="O'Toole P.W."/>
        </authorList>
    </citation>
    <scope>NUCLEOTIDE SEQUENCE [LARGE SCALE GENOMIC DNA]</scope>
    <source>
        <strain evidence="17 18">DSM 19284</strain>
    </source>
</reference>
<dbReference type="InterPro" id="IPR011116">
    <property type="entry name" value="SecA_Wing/Scaffold"/>
</dbReference>
<evidence type="ECO:0000313" key="17">
    <source>
        <dbReference type="EMBL" id="KRL03835.1"/>
    </source>
</evidence>
<gene>
    <name evidence="12" type="primary">secA</name>
    <name evidence="17" type="ORF">FC20_GL000100</name>
</gene>
<dbReference type="InterPro" id="IPR020937">
    <property type="entry name" value="SecA_CS"/>
</dbReference>
<dbReference type="PRINTS" id="PR00906">
    <property type="entry name" value="SECA"/>
</dbReference>
<accession>K0NKD7</accession>
<dbReference type="PROSITE" id="PS51192">
    <property type="entry name" value="HELICASE_ATP_BIND_1"/>
    <property type="match status" value="1"/>
</dbReference>
<dbReference type="Pfam" id="PF01043">
    <property type="entry name" value="SecA_PP_bind"/>
    <property type="match status" value="1"/>
</dbReference>
<dbReference type="InterPro" id="IPR000185">
    <property type="entry name" value="SecA"/>
</dbReference>
<dbReference type="SMART" id="SM00957">
    <property type="entry name" value="SecA_DEAD"/>
    <property type="match status" value="1"/>
</dbReference>
<evidence type="ECO:0000256" key="9">
    <source>
        <dbReference type="ARBA" id="ARBA00022967"/>
    </source>
</evidence>
<feature type="domain" description="Helicase C-terminal" evidence="15">
    <location>
        <begin position="422"/>
        <end position="599"/>
    </location>
</feature>
<dbReference type="GO" id="GO:0006605">
    <property type="term" value="P:protein targeting"/>
    <property type="evidence" value="ECO:0007669"/>
    <property type="project" value="UniProtKB-UniRule"/>
</dbReference>
<dbReference type="CDD" id="cd18803">
    <property type="entry name" value="SF2_C_secA"/>
    <property type="match status" value="1"/>
</dbReference>
<dbReference type="InterPro" id="IPR001650">
    <property type="entry name" value="Helicase_C-like"/>
</dbReference>
<dbReference type="GO" id="GO:0043952">
    <property type="term" value="P:protein transport by the Sec complex"/>
    <property type="evidence" value="ECO:0007669"/>
    <property type="project" value="TreeGrafter"/>
</dbReference>
<dbReference type="EMBL" id="AZDU01000001">
    <property type="protein sequence ID" value="KRL03835.1"/>
    <property type="molecule type" value="Genomic_DNA"/>
</dbReference>
<dbReference type="GO" id="GO:0005829">
    <property type="term" value="C:cytosol"/>
    <property type="evidence" value="ECO:0007669"/>
    <property type="project" value="TreeGrafter"/>
</dbReference>
<dbReference type="InterPro" id="IPR011115">
    <property type="entry name" value="SecA_DEAD"/>
</dbReference>
<keyword evidence="7 12" id="KW-0067">ATP-binding</keyword>
<dbReference type="SUPFAM" id="SSF81886">
    <property type="entry name" value="Helical scaffold and wing domains of SecA"/>
    <property type="match status" value="1"/>
</dbReference>
<dbReference type="FunFam" id="3.40.50.300:FF:000429">
    <property type="entry name" value="Preprotein translocase subunit SecA"/>
    <property type="match status" value="1"/>
</dbReference>
<feature type="domain" description="Helicase ATP-binding" evidence="14">
    <location>
        <begin position="87"/>
        <end position="245"/>
    </location>
</feature>
<evidence type="ECO:0000256" key="7">
    <source>
        <dbReference type="ARBA" id="ARBA00022840"/>
    </source>
</evidence>
<dbReference type="Gene3D" id="3.90.1440.10">
    <property type="entry name" value="SecA, preprotein cross-linking domain"/>
    <property type="match status" value="1"/>
</dbReference>
<dbReference type="AlphaFoldDB" id="K0NKD7"/>
<proteinExistence type="inferred from homology"/>
<evidence type="ECO:0000256" key="2">
    <source>
        <dbReference type="ARBA" id="ARBA00007650"/>
    </source>
</evidence>
<name>K0NKD7_9LACO</name>
<dbReference type="NCBIfam" id="NF009538">
    <property type="entry name" value="PRK12904.1"/>
    <property type="match status" value="1"/>
</dbReference>
<dbReference type="PROSITE" id="PS01312">
    <property type="entry name" value="SECA"/>
    <property type="match status" value="1"/>
</dbReference>
<dbReference type="HAMAP" id="MF_01382">
    <property type="entry name" value="SecA"/>
    <property type="match status" value="1"/>
</dbReference>
<dbReference type="InterPro" id="IPR014018">
    <property type="entry name" value="SecA_motor_DEAD"/>
</dbReference>
<dbReference type="SUPFAM" id="SSF81767">
    <property type="entry name" value="Pre-protein crosslinking domain of SecA"/>
    <property type="match status" value="1"/>
</dbReference>
<dbReference type="Gene3D" id="1.10.3060.10">
    <property type="entry name" value="Helical scaffold and wing domains of SecA"/>
    <property type="match status" value="1"/>
</dbReference>
<dbReference type="GO" id="GO:0005886">
    <property type="term" value="C:plasma membrane"/>
    <property type="evidence" value="ECO:0007669"/>
    <property type="project" value="UniProtKB-SubCell"/>
</dbReference>
<evidence type="ECO:0000256" key="8">
    <source>
        <dbReference type="ARBA" id="ARBA00022927"/>
    </source>
</evidence>
<keyword evidence="6 12" id="KW-0547">Nucleotide-binding</keyword>
<evidence type="ECO:0000256" key="1">
    <source>
        <dbReference type="ARBA" id="ARBA00004170"/>
    </source>
</evidence>
<dbReference type="InterPro" id="IPR014001">
    <property type="entry name" value="Helicase_ATP-bd"/>
</dbReference>
<dbReference type="Pfam" id="PF07516">
    <property type="entry name" value="SecA_SW"/>
    <property type="match status" value="1"/>
</dbReference>
<dbReference type="PANTHER" id="PTHR30612">
    <property type="entry name" value="SECA INNER MEMBRANE COMPONENT OF SEC PROTEIN SECRETION SYSTEM"/>
    <property type="match status" value="1"/>
</dbReference>
<dbReference type="InterPro" id="IPR036266">
    <property type="entry name" value="SecA_Wing/Scaffold_sf"/>
</dbReference>
<dbReference type="CDD" id="cd17928">
    <property type="entry name" value="DEXDc_SecA"/>
    <property type="match status" value="1"/>
</dbReference>
<dbReference type="NCBIfam" id="NF006630">
    <property type="entry name" value="PRK09200.1"/>
    <property type="match status" value="1"/>
</dbReference>
<dbReference type="Proteomes" id="UP000051074">
    <property type="component" value="Unassembled WGS sequence"/>
</dbReference>
<keyword evidence="4 12" id="KW-1003">Cell membrane</keyword>
<dbReference type="PROSITE" id="PS51196">
    <property type="entry name" value="SECA_MOTOR_DEAD"/>
    <property type="match status" value="1"/>
</dbReference>
<organism evidence="17 18">
    <name type="scientific">Lactobacillus equicursoris DSM 19284 = JCM 14600 = CIP 110162</name>
    <dbReference type="NCBI Taxonomy" id="1293597"/>
    <lineage>
        <taxon>Bacteria</taxon>
        <taxon>Bacillati</taxon>
        <taxon>Bacillota</taxon>
        <taxon>Bacilli</taxon>
        <taxon>Lactobacillales</taxon>
        <taxon>Lactobacillaceae</taxon>
        <taxon>Lactobacillus</taxon>
    </lineage>
</organism>
<dbReference type="GO" id="GO:0008564">
    <property type="term" value="F:protein-exporting ATPase activity"/>
    <property type="evidence" value="ECO:0007669"/>
    <property type="project" value="UniProtKB-EC"/>
</dbReference>
<dbReference type="InterPro" id="IPR044722">
    <property type="entry name" value="SecA_SF2_C"/>
</dbReference>
<dbReference type="FunFam" id="3.90.1440.10:FF:000002">
    <property type="entry name" value="Protein translocase subunit SecA"/>
    <property type="match status" value="1"/>
</dbReference>
<dbReference type="EC" id="7.4.2.8" evidence="12"/>
<dbReference type="InterPro" id="IPR027417">
    <property type="entry name" value="P-loop_NTPase"/>
</dbReference>
<dbReference type="eggNOG" id="COG0653">
    <property type="taxonomic scope" value="Bacteria"/>
</dbReference>
<evidence type="ECO:0000313" key="18">
    <source>
        <dbReference type="Proteomes" id="UP000051074"/>
    </source>
</evidence>
<dbReference type="SMART" id="SM00958">
    <property type="entry name" value="SecA_PP_bind"/>
    <property type="match status" value="1"/>
</dbReference>
<keyword evidence="8 12" id="KW-0653">Protein transport</keyword>
<dbReference type="GO" id="GO:0017038">
    <property type="term" value="P:protein import"/>
    <property type="evidence" value="ECO:0007669"/>
    <property type="project" value="InterPro"/>
</dbReference>
<sequence>MANILKKLYNADKRELKRFEKIADKVEAHADEMAALTDEQLQAKTPEFRSRLEKGETLDDLLPEAFAVSREASKRVLGLYPFHVQILGGIALHKGNIAEMMTGEGKTLTATMPVYLNALTGKGVHVVTVNEYLSSRDETEMGQLYRWLGLTVGLNVSTMSAEEKREAYACDVTYSTNSELGFDYLRDNMVVYKEQMVQRPLNYAIIDEVDSILIDEARTPLIISGEAEQANADYIRADRFVKKLVEDKSDNDADDDEDHGDYKIDWPTKTISLTRTGIQKACDHFGLKNLYDVENQKLVHHIDQALRANYIMLKDIDYVVQDGEVMIVDSFTGRVMEGRRYSDGLHQAIEAKEGVKIQEESQTQATITYQNYFRMYKKLAGMTGTAKTEEEEFREIYNMEVITIPTNRPVIRQDMPDLLYPTLDSKFKAVVEEIKQRHAKGQPVLVGTVSIESSERLSHMLDQEHIPHAVLNAKNHAKEAAIIMNAGQRGAVTIATNMAGRGTDIKLGPGVKELGGLAVIGTERHESRRIDNQLRGRSGRQGDPGYTRFYLSLEDDLMKRFGGDRVKDFLDRLSDNDDDKVIESRLITRQVESAQKRVEGNNYDTRKQTLQYDDVMRIQREIIYKERMQVIDEQKSLKSVLMPMIHRTIDHQVDMFTQGDRSTWRLDSLRDFIVSCLASEDYVDSKIDFKTFTPEGLKKQLYDLVEDNYQEKEEALADPEQMLEFEKVVILRVVDEHWTNHIDAMDQLRQSIGLRGYGQLNPLVEYQDSGYNMFEEMISDIEFDTTRLFMKAQIRQNLAR</sequence>
<dbReference type="Pfam" id="PF07517">
    <property type="entry name" value="SecA_DEAD"/>
    <property type="match status" value="1"/>
</dbReference>
<comment type="subunit">
    <text evidence="12">Monomer and homodimer. Part of the essential Sec protein translocation apparatus which comprises SecA, SecYEG and auxiliary proteins SecDF. Other proteins may also be involved.</text>
</comment>
<keyword evidence="3 12" id="KW-0813">Transport</keyword>
<evidence type="ECO:0000259" key="16">
    <source>
        <dbReference type="PROSITE" id="PS51196"/>
    </source>
</evidence>
<comment type="subcellular location">
    <subcellularLocation>
        <location evidence="12">Cell membrane</location>
        <topology evidence="12">Peripheral membrane protein</topology>
        <orientation evidence="12">Cytoplasmic side</orientation>
    </subcellularLocation>
    <subcellularLocation>
        <location evidence="12">Cytoplasm</location>
    </subcellularLocation>
    <subcellularLocation>
        <location evidence="1">Membrane</location>
        <topology evidence="1">Peripheral membrane protein</topology>
    </subcellularLocation>
    <text evidence="12">Distribution is 50-50.</text>
</comment>
<comment type="function">
    <text evidence="12">Part of the Sec protein translocase complex. Interacts with the SecYEG preprotein conducting channel. Has a central role in coupling the hydrolysis of ATP to the transfer of proteins into and across the cell membrane, serving as an ATP-driven molecular motor driving the stepwise translocation of polypeptide chains across the membrane.</text>
</comment>
<evidence type="ECO:0000259" key="15">
    <source>
        <dbReference type="PROSITE" id="PS51194"/>
    </source>
</evidence>
<dbReference type="InterPro" id="IPR011130">
    <property type="entry name" value="SecA_preprotein_X-link_dom"/>
</dbReference>
<evidence type="ECO:0000256" key="5">
    <source>
        <dbReference type="ARBA" id="ARBA00022490"/>
    </source>
</evidence>
<dbReference type="PANTHER" id="PTHR30612:SF0">
    <property type="entry name" value="CHLOROPLAST PROTEIN-TRANSPORTING ATPASE"/>
    <property type="match status" value="1"/>
</dbReference>